<dbReference type="Pfam" id="PF17963">
    <property type="entry name" value="Big_9"/>
    <property type="match status" value="1"/>
</dbReference>
<accession>A0A7X5TZA2</accession>
<dbReference type="AlphaFoldDB" id="A0A7X5TZA2"/>
<feature type="region of interest" description="Disordered" evidence="1">
    <location>
        <begin position="1"/>
        <end position="34"/>
    </location>
</feature>
<evidence type="ECO:0000313" key="2">
    <source>
        <dbReference type="EMBL" id="NIH95526.1"/>
    </source>
</evidence>
<evidence type="ECO:0000313" key="3">
    <source>
        <dbReference type="Proteomes" id="UP000547444"/>
    </source>
</evidence>
<comment type="caution">
    <text evidence="2">The sequence shown here is derived from an EMBL/GenBank/DDBJ whole genome shotgun (WGS) entry which is preliminary data.</text>
</comment>
<feature type="compositionally biased region" description="Low complexity" evidence="1">
    <location>
        <begin position="14"/>
        <end position="25"/>
    </location>
</feature>
<organism evidence="2 3">
    <name type="scientific">Mycolicibacterium fluoranthenivorans</name>
    <dbReference type="NCBI Taxonomy" id="258505"/>
    <lineage>
        <taxon>Bacteria</taxon>
        <taxon>Bacillati</taxon>
        <taxon>Actinomycetota</taxon>
        <taxon>Actinomycetes</taxon>
        <taxon>Mycobacteriales</taxon>
        <taxon>Mycobacteriaceae</taxon>
        <taxon>Mycolicibacterium</taxon>
    </lineage>
</organism>
<dbReference type="EMBL" id="JAANOW010000001">
    <property type="protein sequence ID" value="NIH95526.1"/>
    <property type="molecule type" value="Genomic_DNA"/>
</dbReference>
<name>A0A7X5TZA2_9MYCO</name>
<dbReference type="InterPro" id="IPR011042">
    <property type="entry name" value="6-blade_b-propeller_TolB-like"/>
</dbReference>
<dbReference type="RefSeq" id="WP_167158638.1">
    <property type="nucleotide sequence ID" value="NZ_JAANOW010000001.1"/>
</dbReference>
<proteinExistence type="predicted"/>
<dbReference type="Proteomes" id="UP000547444">
    <property type="component" value="Unassembled WGS sequence"/>
</dbReference>
<dbReference type="Gene3D" id="2.60.40.60">
    <property type="entry name" value="Cadherins"/>
    <property type="match status" value="1"/>
</dbReference>
<reference evidence="2 3" key="1">
    <citation type="submission" date="2020-03" db="EMBL/GenBank/DDBJ databases">
        <title>Sequencing the genomes of 1000 actinobacteria strains.</title>
        <authorList>
            <person name="Klenk H.-P."/>
        </authorList>
    </citation>
    <scope>NUCLEOTIDE SEQUENCE [LARGE SCALE GENOMIC DNA]</scope>
    <source>
        <strain evidence="2 3">DSM 44556</strain>
    </source>
</reference>
<evidence type="ECO:0000256" key="1">
    <source>
        <dbReference type="SAM" id="MobiDB-lite"/>
    </source>
</evidence>
<dbReference type="SUPFAM" id="SSF82171">
    <property type="entry name" value="DPP6 N-terminal domain-like"/>
    <property type="match status" value="2"/>
</dbReference>
<protein>
    <submittedName>
        <fullName evidence="2">Uncharacterized protein</fullName>
    </submittedName>
</protein>
<keyword evidence="3" id="KW-1185">Reference proteome</keyword>
<sequence>MKPFHRTAPGANDSSSSVGVSGRPRSATESAAVTPTPVGIARVAASVTNPLIDTGPAGKPVEPPFASALLAWVRRSFFNKSPSLHYDPTINVQAQYGVVTGNIGAVDPEGDVIAYKLVKGPQHGIVTIDQASGSFTYTPDLDYAQAGGSDSFVVKVTDNVWSVRDLFRWDHGSRKAVIGLSVDSILPSAQRFVVPLPDDILQPQNAAFTADGQALVFRATPAGGTRSEIYRVNLDGTGLQCLTAGLAPDLTTNLSKPFVFDDGNRVLLSAGTQSDSGGETADHYILECAGGVSSCGAGSTLLQIRVPTTVAPGVTVIQKERELRVAPDGIHVGFTQLLGAGTATQLVSSVGTLQRSDTGYDVEDARVVYVGGELKNFTPDGKGVMVTDFSGKYEAGNADDVLVDLGSGRVSRITGNLDYDESVDMSPNGEWLAVGSSRTRDYLTPMSQIVRPTFVPAYVVFPTFQAKKGTLNQAWVVSREGELAGENGVFLGDPSGAYISVPVANWSPDGDSIAFWERSSTDPTDTRLVVAQLHNIDGGTMPSDIATPDTSSWAPALSTVVPKQTPLEPSRAGRVGGRADVVTTKNGNITTTVVTYTDFEDESGMILNGSESTTNNPTYTNITYSANITVTGFDGTERGYLTAENVKIVNQLSMTGTVESSLDGNHLTMGTPV</sequence>
<dbReference type="Gene3D" id="2.120.10.30">
    <property type="entry name" value="TolB, C-terminal domain"/>
    <property type="match status" value="2"/>
</dbReference>
<gene>
    <name evidence="2" type="ORF">FHU31_002482</name>
</gene>